<dbReference type="GO" id="GO:0016887">
    <property type="term" value="F:ATP hydrolysis activity"/>
    <property type="evidence" value="ECO:0007669"/>
    <property type="project" value="InterPro"/>
</dbReference>
<evidence type="ECO:0000256" key="3">
    <source>
        <dbReference type="ARBA" id="ARBA00022705"/>
    </source>
</evidence>
<dbReference type="InterPro" id="IPR003959">
    <property type="entry name" value="ATPase_AAA_core"/>
</dbReference>
<dbReference type="GO" id="GO:0006260">
    <property type="term" value="P:DNA replication"/>
    <property type="evidence" value="ECO:0007669"/>
    <property type="project" value="UniProtKB-UniRule"/>
</dbReference>
<dbReference type="HAMAP" id="MF_01508">
    <property type="entry name" value="RfcL"/>
    <property type="match status" value="1"/>
</dbReference>
<comment type="subunit">
    <text evidence="7">Heteromultimer composed of small subunits (RfcS) and large subunits (RfcL).</text>
</comment>
<dbReference type="PANTHER" id="PTHR23389:SF6">
    <property type="entry name" value="REPLICATION FACTOR C SUBUNIT 1"/>
    <property type="match status" value="1"/>
</dbReference>
<dbReference type="GO" id="GO:0005524">
    <property type="term" value="F:ATP binding"/>
    <property type="evidence" value="ECO:0007669"/>
    <property type="project" value="UniProtKB-UniRule"/>
</dbReference>
<dbReference type="Gene3D" id="3.40.50.300">
    <property type="entry name" value="P-loop containing nucleotide triphosphate hydrolases"/>
    <property type="match status" value="1"/>
</dbReference>
<keyword evidence="3 7" id="KW-0235">DNA replication</keyword>
<feature type="region of interest" description="Disordered" evidence="8">
    <location>
        <begin position="437"/>
        <end position="482"/>
    </location>
</feature>
<evidence type="ECO:0000256" key="7">
    <source>
        <dbReference type="HAMAP-Rule" id="MF_01508"/>
    </source>
</evidence>
<dbReference type="InterPro" id="IPR047854">
    <property type="entry name" value="RFC_lid"/>
</dbReference>
<keyword evidence="5 7" id="KW-0067">ATP-binding</keyword>
<keyword evidence="4 7" id="KW-0547">Nucleotide-binding</keyword>
<feature type="compositionally biased region" description="Basic and acidic residues" evidence="8">
    <location>
        <begin position="437"/>
        <end position="459"/>
    </location>
</feature>
<evidence type="ECO:0000256" key="6">
    <source>
        <dbReference type="ARBA" id="ARBA00032141"/>
    </source>
</evidence>
<comment type="function">
    <text evidence="7">Part of the RFC clamp loader complex which loads the PCNA sliding clamp onto DNA.</text>
</comment>
<dbReference type="PANTHER" id="PTHR23389">
    <property type="entry name" value="CHROMOSOME TRANSMISSION FIDELITY FACTOR 18"/>
    <property type="match status" value="1"/>
</dbReference>
<dbReference type="CDD" id="cd18140">
    <property type="entry name" value="HLD_clamp_RFC"/>
    <property type="match status" value="1"/>
</dbReference>
<reference evidence="10" key="1">
    <citation type="journal article" date="2020" name="mSystems">
        <title>Genome- and Community-Level Interaction Insights into Carbon Utilization and Element Cycling Functions of Hydrothermarchaeota in Hydrothermal Sediment.</title>
        <authorList>
            <person name="Zhou Z."/>
            <person name="Liu Y."/>
            <person name="Xu W."/>
            <person name="Pan J."/>
            <person name="Luo Z.H."/>
            <person name="Li M."/>
        </authorList>
    </citation>
    <scope>NUCLEOTIDE SEQUENCE [LARGE SCALE GENOMIC DNA]</scope>
    <source>
        <strain evidence="10">SpSt-26</strain>
    </source>
</reference>
<dbReference type="Gene3D" id="1.10.8.60">
    <property type="match status" value="1"/>
</dbReference>
<dbReference type="AlphaFoldDB" id="A0A7J2TI14"/>
<name>A0A7J2TI14_ARCFL</name>
<evidence type="ECO:0000256" key="4">
    <source>
        <dbReference type="ARBA" id="ARBA00022741"/>
    </source>
</evidence>
<dbReference type="EMBL" id="DSLA01000070">
    <property type="protein sequence ID" value="HEH35389.1"/>
    <property type="molecule type" value="Genomic_DNA"/>
</dbReference>
<feature type="binding site" evidence="7">
    <location>
        <begin position="44"/>
        <end position="51"/>
    </location>
    <ligand>
        <name>ATP</name>
        <dbReference type="ChEBI" id="CHEBI:30616"/>
    </ligand>
</feature>
<dbReference type="SMART" id="SM00382">
    <property type="entry name" value="AAA"/>
    <property type="match status" value="1"/>
</dbReference>
<evidence type="ECO:0000259" key="9">
    <source>
        <dbReference type="SMART" id="SM00382"/>
    </source>
</evidence>
<evidence type="ECO:0000313" key="10">
    <source>
        <dbReference type="EMBL" id="HEH35389.1"/>
    </source>
</evidence>
<proteinExistence type="inferred from homology"/>
<organism evidence="10">
    <name type="scientific">Archaeoglobus fulgidus</name>
    <dbReference type="NCBI Taxonomy" id="2234"/>
    <lineage>
        <taxon>Archaea</taxon>
        <taxon>Methanobacteriati</taxon>
        <taxon>Methanobacteriota</taxon>
        <taxon>Archaeoglobi</taxon>
        <taxon>Archaeoglobales</taxon>
        <taxon>Archaeoglobaceae</taxon>
        <taxon>Archaeoglobus</taxon>
    </lineage>
</organism>
<gene>
    <name evidence="7" type="primary">rfcL</name>
    <name evidence="10" type="ORF">ENP88_04430</name>
</gene>
<comment type="similarity">
    <text evidence="1 7">Belongs to the activator 1 small subunits family. RfcL subfamily.</text>
</comment>
<dbReference type="InterPro" id="IPR023935">
    <property type="entry name" value="Rep_factor-C_lsu"/>
</dbReference>
<dbReference type="InterPro" id="IPR003593">
    <property type="entry name" value="AAA+_ATPase"/>
</dbReference>
<sequence length="482" mass="56209">MLWTEKYRPKDISEVVADKETLTKVIEWAKRWQRERWKPLLLAGPPGVGKTSIALALANTMKWEVVEMNASDQRSWETIEKIVGEGAFNETISDEGEFLSSNVGRLKLIILDEVDNIHKKEDVGGEAALIRIIKKKPRQPIILTANDPYELSQELRSLCEFVEFRRISKMQIIKVLQKICMKEGIECDKEVLEKIAENAGGDLRAAINDLQAIAEGKKRVTLEDFVVGKRSQEVDVFKLLQKIYKTNYSAYSDAMLLDEAPEDLIQWIEENIPLEYQGKDLLKGYAVLSRADLFLGRVRKRQAYRLWKYATFLMTDGVQKSREEKKAGFTHYRRPQIWQFMFQTKKSREIRERILKKIANCSHLSTSKAKNEMLPVITFLLQNLEVEKSARIAAFYEFSKEDLEFLVKEKAMEIVRLMEERKLHRIDETWIAVKKEEPKKEEIKETEHKEERKVEEQAKKRGKKKEKKDDGAKSLTLEDFFS</sequence>
<evidence type="ECO:0000256" key="5">
    <source>
        <dbReference type="ARBA" id="ARBA00022840"/>
    </source>
</evidence>
<dbReference type="GO" id="GO:0003689">
    <property type="term" value="F:DNA clamp loader activity"/>
    <property type="evidence" value="ECO:0007669"/>
    <property type="project" value="UniProtKB-UniRule"/>
</dbReference>
<dbReference type="NCBIfam" id="NF003229">
    <property type="entry name" value="PRK04195.1-5"/>
    <property type="match status" value="1"/>
</dbReference>
<evidence type="ECO:0000256" key="2">
    <source>
        <dbReference type="ARBA" id="ARBA00014793"/>
    </source>
</evidence>
<feature type="domain" description="AAA+ ATPase" evidence="9">
    <location>
        <begin position="36"/>
        <end position="168"/>
    </location>
</feature>
<dbReference type="SUPFAM" id="SSF52540">
    <property type="entry name" value="P-loop containing nucleoside triphosphate hydrolases"/>
    <property type="match status" value="1"/>
</dbReference>
<evidence type="ECO:0000256" key="1">
    <source>
        <dbReference type="ARBA" id="ARBA00006878"/>
    </source>
</evidence>
<evidence type="ECO:0000256" key="8">
    <source>
        <dbReference type="SAM" id="MobiDB-lite"/>
    </source>
</evidence>
<dbReference type="CDD" id="cd00009">
    <property type="entry name" value="AAA"/>
    <property type="match status" value="1"/>
</dbReference>
<dbReference type="InterPro" id="IPR027417">
    <property type="entry name" value="P-loop_NTPase"/>
</dbReference>
<dbReference type="Pfam" id="PF21960">
    <property type="entry name" value="RCF1-5-like_lid"/>
    <property type="match status" value="1"/>
</dbReference>
<accession>A0A7J2TI14</accession>
<dbReference type="Pfam" id="PF00004">
    <property type="entry name" value="AAA"/>
    <property type="match status" value="1"/>
</dbReference>
<protein>
    <recommendedName>
        <fullName evidence="2 7">Replication factor C large subunit</fullName>
        <shortName evidence="7">RFC large subunit</shortName>
    </recommendedName>
    <alternativeName>
        <fullName evidence="6 7">Clamp loader large subunit</fullName>
    </alternativeName>
</protein>
<dbReference type="NCBIfam" id="NF003234">
    <property type="entry name" value="PRK04195.2-4"/>
    <property type="match status" value="1"/>
</dbReference>
<comment type="caution">
    <text evidence="10">The sequence shown here is derived from an EMBL/GenBank/DDBJ whole genome shotgun (WGS) entry which is preliminary data.</text>
</comment>